<dbReference type="Proteomes" id="UP000264062">
    <property type="component" value="Unassembled WGS sequence"/>
</dbReference>
<gene>
    <name evidence="1" type="ORF">DCW38_02015</name>
</gene>
<proteinExistence type="predicted"/>
<evidence type="ECO:0000313" key="1">
    <source>
        <dbReference type="EMBL" id="HAV91940.1"/>
    </source>
</evidence>
<protein>
    <submittedName>
        <fullName evidence="1">Uncharacterized protein</fullName>
    </submittedName>
</protein>
<dbReference type="AlphaFoldDB" id="A0A350H8S4"/>
<dbReference type="EMBL" id="DMZY01000062">
    <property type="protein sequence ID" value="HAV91940.1"/>
    <property type="molecule type" value="Genomic_DNA"/>
</dbReference>
<evidence type="ECO:0000313" key="2">
    <source>
        <dbReference type="Proteomes" id="UP000264062"/>
    </source>
</evidence>
<accession>A0A350H8S4</accession>
<name>A0A350H8S4_UNCW3</name>
<organism evidence="1 2">
    <name type="scientific">candidate division WOR-3 bacterium</name>
    <dbReference type="NCBI Taxonomy" id="2052148"/>
    <lineage>
        <taxon>Bacteria</taxon>
        <taxon>Bacteria division WOR-3</taxon>
    </lineage>
</organism>
<comment type="caution">
    <text evidence="1">The sequence shown here is derived from an EMBL/GenBank/DDBJ whole genome shotgun (WGS) entry which is preliminary data.</text>
</comment>
<reference evidence="1 2" key="1">
    <citation type="journal article" date="2018" name="Nat. Biotechnol.">
        <title>A standardized bacterial taxonomy based on genome phylogeny substantially revises the tree of life.</title>
        <authorList>
            <person name="Parks D.H."/>
            <person name="Chuvochina M."/>
            <person name="Waite D.W."/>
            <person name="Rinke C."/>
            <person name="Skarshewski A."/>
            <person name="Chaumeil P.A."/>
            <person name="Hugenholtz P."/>
        </authorList>
    </citation>
    <scope>NUCLEOTIDE SEQUENCE [LARGE SCALE GENOMIC DNA]</scope>
    <source>
        <strain evidence="1">UBA9956</strain>
    </source>
</reference>
<sequence>MKRIKFIKPALGRLCFLLFFLFPLVSFQNKIAITNGNLDFDSISLFFKKDISELNGSEIGRIYGKIDMAGDNVEAYLIYKDIVRIVGFDGSHPYEMLNGKRVSDKESGSIPPEIDIKSFVNPLRKFGKWENRIEGNIAVFYPEKMGIDSVKVFLNDALFDSFLVYDKNVLIMKSLYVKWNRGFPTLIETYDYQKSTVERVLNYKIKFHKKKY</sequence>